<dbReference type="SUPFAM" id="SSF52540">
    <property type="entry name" value="P-loop containing nucleoside triphosphate hydrolases"/>
    <property type="match status" value="1"/>
</dbReference>
<name>A0ABQ1GBW2_9GAMM</name>
<evidence type="ECO:0000259" key="1">
    <source>
        <dbReference type="SMART" id="SM00382"/>
    </source>
</evidence>
<dbReference type="SMART" id="SM00382">
    <property type="entry name" value="AAA"/>
    <property type="match status" value="1"/>
</dbReference>
<gene>
    <name evidence="2" type="ORF">GCM10010981_32340</name>
</gene>
<evidence type="ECO:0000313" key="3">
    <source>
        <dbReference type="Proteomes" id="UP000620046"/>
    </source>
</evidence>
<dbReference type="EMBL" id="BMJA01000002">
    <property type="protein sequence ID" value="GGA40663.1"/>
    <property type="molecule type" value="Genomic_DNA"/>
</dbReference>
<dbReference type="Proteomes" id="UP000620046">
    <property type="component" value="Unassembled WGS sequence"/>
</dbReference>
<comment type="caution">
    <text evidence="2">The sequence shown here is derived from an EMBL/GenBank/DDBJ whole genome shotgun (WGS) entry which is preliminary data.</text>
</comment>
<keyword evidence="3" id="KW-1185">Reference proteome</keyword>
<organism evidence="2 3">
    <name type="scientific">Dyella nitratireducens</name>
    <dbReference type="NCBI Taxonomy" id="1849580"/>
    <lineage>
        <taxon>Bacteria</taxon>
        <taxon>Pseudomonadati</taxon>
        <taxon>Pseudomonadota</taxon>
        <taxon>Gammaproteobacteria</taxon>
        <taxon>Lysobacterales</taxon>
        <taxon>Rhodanobacteraceae</taxon>
        <taxon>Dyella</taxon>
    </lineage>
</organism>
<dbReference type="Pfam" id="PF05621">
    <property type="entry name" value="TniB"/>
    <property type="match status" value="1"/>
</dbReference>
<dbReference type="Gene3D" id="3.40.50.300">
    <property type="entry name" value="P-loop containing nucleotide triphosphate hydrolases"/>
    <property type="match status" value="1"/>
</dbReference>
<proteinExistence type="predicted"/>
<accession>A0ABQ1GBW2</accession>
<dbReference type="InterPro" id="IPR003593">
    <property type="entry name" value="AAA+_ATPase"/>
</dbReference>
<feature type="domain" description="AAA+ ATPase" evidence="1">
    <location>
        <begin position="56"/>
        <end position="204"/>
    </location>
</feature>
<dbReference type="InterPro" id="IPR027417">
    <property type="entry name" value="P-loop_NTPase"/>
</dbReference>
<reference evidence="3" key="1">
    <citation type="journal article" date="2019" name="Int. J. Syst. Evol. Microbiol.">
        <title>The Global Catalogue of Microorganisms (GCM) 10K type strain sequencing project: providing services to taxonomists for standard genome sequencing and annotation.</title>
        <authorList>
            <consortium name="The Broad Institute Genomics Platform"/>
            <consortium name="The Broad Institute Genome Sequencing Center for Infectious Disease"/>
            <person name="Wu L."/>
            <person name="Ma J."/>
        </authorList>
    </citation>
    <scope>NUCLEOTIDE SEQUENCE [LARGE SCALE GENOMIC DNA]</scope>
    <source>
        <strain evidence="3">CGMCC 1.15439</strain>
    </source>
</reference>
<protein>
    <submittedName>
        <fullName evidence="2">Transposase</fullName>
    </submittedName>
</protein>
<evidence type="ECO:0000313" key="2">
    <source>
        <dbReference type="EMBL" id="GGA40663.1"/>
    </source>
</evidence>
<dbReference type="InterPro" id="IPR008868">
    <property type="entry name" value="TniB"/>
</dbReference>
<sequence>MNPLYSYLSKTALAQLDLPPQERMRLMFVDRFVAHERVAYMIKYCEFLMRKPPGVRPTGLLVTCPSGSGKTTMAEILTRRYPPMGATPQSAATFPVIYLSMTDAREAKEIYTRMLKEWKVPYIKGLTLEERRDKVVELATVTKLRLIIIDEVQDVLLVTPRQQVLALLAIKFIMNTVKVPVLALGTQDARASLAADQHLDSRFEKQELPTWIADGYFRNFLEAYLEQLPLKKRSDLTSQSMMDFIIKETGGLMREIIKRLQRSAALAIQINEERITKEIFVRTNYVFPELEV</sequence>
<dbReference type="RefSeq" id="WP_188795454.1">
    <property type="nucleotide sequence ID" value="NZ_BMJA01000002.1"/>
</dbReference>